<feature type="region of interest" description="Disordered" evidence="1">
    <location>
        <begin position="752"/>
        <end position="872"/>
    </location>
</feature>
<dbReference type="Gene3D" id="1.20.5.190">
    <property type="match status" value="1"/>
</dbReference>
<accession>A0ABQ7PY80</accession>
<dbReference type="Proteomes" id="UP000823941">
    <property type="component" value="Chromosome 25"/>
</dbReference>
<evidence type="ECO:0000256" key="1">
    <source>
        <dbReference type="SAM" id="MobiDB-lite"/>
    </source>
</evidence>
<organism evidence="2 3">
    <name type="scientific">Plutella xylostella</name>
    <name type="common">Diamondback moth</name>
    <name type="synonym">Plutella maculipennis</name>
    <dbReference type="NCBI Taxonomy" id="51655"/>
    <lineage>
        <taxon>Eukaryota</taxon>
        <taxon>Metazoa</taxon>
        <taxon>Ecdysozoa</taxon>
        <taxon>Arthropoda</taxon>
        <taxon>Hexapoda</taxon>
        <taxon>Insecta</taxon>
        <taxon>Pterygota</taxon>
        <taxon>Neoptera</taxon>
        <taxon>Endopterygota</taxon>
        <taxon>Lepidoptera</taxon>
        <taxon>Glossata</taxon>
        <taxon>Ditrysia</taxon>
        <taxon>Yponomeutoidea</taxon>
        <taxon>Plutellidae</taxon>
        <taxon>Plutella</taxon>
    </lineage>
</organism>
<keyword evidence="3" id="KW-1185">Reference proteome</keyword>
<dbReference type="Pfam" id="PF00612">
    <property type="entry name" value="IQ"/>
    <property type="match status" value="1"/>
</dbReference>
<protein>
    <submittedName>
        <fullName evidence="2">Uncharacterized protein</fullName>
    </submittedName>
</protein>
<reference evidence="2 3" key="1">
    <citation type="submission" date="2021-06" db="EMBL/GenBank/DDBJ databases">
        <title>A haploid diamondback moth (Plutella xylostella L.) genome assembly resolves 31 chromosomes and identifies a diamide resistance mutation.</title>
        <authorList>
            <person name="Ward C.M."/>
            <person name="Perry K.D."/>
            <person name="Baker G."/>
            <person name="Powis K."/>
            <person name="Heckel D.G."/>
            <person name="Baxter S.W."/>
        </authorList>
    </citation>
    <scope>NUCLEOTIDE SEQUENCE [LARGE SCALE GENOMIC DNA]</scope>
    <source>
        <strain evidence="2 3">LV</strain>
        <tissue evidence="2">Single pupa</tissue>
    </source>
</reference>
<feature type="compositionally biased region" description="Basic and acidic residues" evidence="1">
    <location>
        <begin position="811"/>
        <end position="822"/>
    </location>
</feature>
<gene>
    <name evidence="2" type="ORF">JYU34_018696</name>
</gene>
<name>A0ABQ7PY80_PLUXY</name>
<dbReference type="InterPro" id="IPR000048">
    <property type="entry name" value="IQ_motif_EF-hand-BS"/>
</dbReference>
<feature type="compositionally biased region" description="Polar residues" evidence="1">
    <location>
        <begin position="762"/>
        <end position="773"/>
    </location>
</feature>
<comment type="caution">
    <text evidence="2">The sequence shown here is derived from an EMBL/GenBank/DDBJ whole genome shotgun (WGS) entry which is preliminary data.</text>
</comment>
<evidence type="ECO:0000313" key="3">
    <source>
        <dbReference type="Proteomes" id="UP000823941"/>
    </source>
</evidence>
<proteinExistence type="predicted"/>
<sequence>MWLSAYAPPAPVPQLPKGLVELMEGLSKDVLKNNPSEDELLQFCADHMKNLLNLRGASEGKKPLSLEQKILKAQEKIRKKAELRIKKYDEQLKLRSKRSSEGTKINIETPKYEGASDISEEQTEERNCEDVSAILAKLSDENIDKSGEDIALIENADQPDNEDSGEKETVQLIENDSEKETVVMAESLDKSDTENGVHDEQVKEEEIKPVVNTDLENLKDTETIELVVEQPNEIENTNDTLISNEIADDKNDTVINSKEQKIIGVQMVEINSRNEEDINDDSIVVDAQHIEPNSEADKVEIEENSDVTKVDDVILPPESNSTTDEAEVAADFNVVPSETTDDGEASDDVKEDESLLVVESPKVEDSTVVVENADTPNLEPAETKPEKNVIDSDDLDTALGEAEENVHSSNSQIEVDSEVENGINGNNEGSMNDKSVEEHIESSKDYDTVLDSVNTDAIETETAFFSKSPEILDEDCLKDNEVCIIAKSNSTEQETGLVHDAGEDQNLKIATEDDVDADKFVSDFATSENIDIDINAIARCDSINEDIQDRHKNMDLETAAVTIQKVFRTFMFKSRASTLDETANEAGSMDVPFPGDEMLPNDAKNILKTEEEYHNSNLKDRRPHGLTRMDTVLQTVNEEKSMSLSDDSSLSSAATIIQAHVRGFLVRNRLHSLKAASLGSVVNTDRRSTSLDVNNERNKNKTVLNIHIVPEGGHYLSRDESMAMSLDLPYDNEPPHWGPSSSLNLHPLSERRKQLKREDAIQSISPPSNNSGKLSEDVESIKDMSGNGAEAGAQNVETPATLVNDAQNTMKEGENVDTSKEDENIENSAKIDDDKSSKPEDNIDESKQDDNIDIATNEPSSGATTPTASVTGETVVEVLKDGEDTENADDKLDEIAENNVDAIKTNEEDEMDVITKEDSHNGSIADSDSTSRLVNSGEFHDLVLPTPVSRGDATVARGE</sequence>
<feature type="compositionally biased region" description="Polar residues" evidence="1">
    <location>
        <begin position="857"/>
        <end position="872"/>
    </location>
</feature>
<feature type="compositionally biased region" description="Low complexity" evidence="1">
    <location>
        <begin position="420"/>
        <end position="429"/>
    </location>
</feature>
<feature type="compositionally biased region" description="Basic and acidic residues" evidence="1">
    <location>
        <begin position="829"/>
        <end position="850"/>
    </location>
</feature>
<dbReference type="PROSITE" id="PS50096">
    <property type="entry name" value="IQ"/>
    <property type="match status" value="1"/>
</dbReference>
<evidence type="ECO:0000313" key="2">
    <source>
        <dbReference type="EMBL" id="KAG7297941.1"/>
    </source>
</evidence>
<feature type="region of interest" description="Disordered" evidence="1">
    <location>
        <begin position="402"/>
        <end position="435"/>
    </location>
</feature>
<dbReference type="EMBL" id="JAHIBW010000025">
    <property type="protein sequence ID" value="KAG7297941.1"/>
    <property type="molecule type" value="Genomic_DNA"/>
</dbReference>
<dbReference type="Gene3D" id="1.20.890.10">
    <property type="entry name" value="cAMP-dependent protein kinase regulatory subunit, dimerization-anchoring domain"/>
    <property type="match status" value="1"/>
</dbReference>
<dbReference type="SMART" id="SM00015">
    <property type="entry name" value="IQ"/>
    <property type="match status" value="2"/>
</dbReference>